<dbReference type="Proteomes" id="UP000326396">
    <property type="component" value="Unassembled WGS sequence"/>
</dbReference>
<dbReference type="SUPFAM" id="SSF118290">
    <property type="entry name" value="WRKY DNA-binding domain"/>
    <property type="match status" value="1"/>
</dbReference>
<evidence type="ECO:0000313" key="9">
    <source>
        <dbReference type="EMBL" id="KAC9527731.1"/>
    </source>
</evidence>
<comment type="similarity">
    <text evidence="6">Belongs to the WRKY group II-b family.</text>
</comment>
<dbReference type="SMART" id="SM00774">
    <property type="entry name" value="WRKY"/>
    <property type="match status" value="1"/>
</dbReference>
<name>A0A5N6L8Q5_9ASTR</name>
<feature type="region of interest" description="Disordered" evidence="7">
    <location>
        <begin position="171"/>
        <end position="196"/>
    </location>
</feature>
<evidence type="ECO:0000256" key="2">
    <source>
        <dbReference type="ARBA" id="ARBA00023015"/>
    </source>
</evidence>
<evidence type="ECO:0000256" key="7">
    <source>
        <dbReference type="SAM" id="MobiDB-lite"/>
    </source>
</evidence>
<evidence type="ECO:0000256" key="3">
    <source>
        <dbReference type="ARBA" id="ARBA00023125"/>
    </source>
</evidence>
<organism evidence="9 10">
    <name type="scientific">Mikania micrantha</name>
    <name type="common">bitter vine</name>
    <dbReference type="NCBI Taxonomy" id="192012"/>
    <lineage>
        <taxon>Eukaryota</taxon>
        <taxon>Viridiplantae</taxon>
        <taxon>Streptophyta</taxon>
        <taxon>Embryophyta</taxon>
        <taxon>Tracheophyta</taxon>
        <taxon>Spermatophyta</taxon>
        <taxon>Magnoliopsida</taxon>
        <taxon>eudicotyledons</taxon>
        <taxon>Gunneridae</taxon>
        <taxon>Pentapetalae</taxon>
        <taxon>asterids</taxon>
        <taxon>campanulids</taxon>
        <taxon>Asterales</taxon>
        <taxon>Asteraceae</taxon>
        <taxon>Asteroideae</taxon>
        <taxon>Heliantheae alliance</taxon>
        <taxon>Eupatorieae</taxon>
        <taxon>Mikania</taxon>
    </lineage>
</organism>
<reference evidence="9 10" key="1">
    <citation type="submission" date="2019-05" db="EMBL/GenBank/DDBJ databases">
        <title>Mikania micrantha, genome provides insights into the molecular mechanism of rapid growth.</title>
        <authorList>
            <person name="Liu B."/>
        </authorList>
    </citation>
    <scope>NUCLEOTIDE SEQUENCE [LARGE SCALE GENOMIC DNA]</scope>
    <source>
        <strain evidence="9">NLD-2019</strain>
        <tissue evidence="9">Leaf</tissue>
    </source>
</reference>
<evidence type="ECO:0000313" key="10">
    <source>
        <dbReference type="Proteomes" id="UP000326396"/>
    </source>
</evidence>
<feature type="domain" description="WRKY" evidence="8">
    <location>
        <begin position="223"/>
        <end position="289"/>
    </location>
</feature>
<keyword evidence="4" id="KW-0804">Transcription</keyword>
<dbReference type="OrthoDB" id="2020995at2759"/>
<dbReference type="Pfam" id="PF03106">
    <property type="entry name" value="WRKY"/>
    <property type="match status" value="1"/>
</dbReference>
<gene>
    <name evidence="9" type="ORF">E3N88_45689</name>
</gene>
<comment type="caution">
    <text evidence="9">The sequence shown here is derived from an EMBL/GenBank/DDBJ whole genome shotgun (WGS) entry which is preliminary data.</text>
</comment>
<dbReference type="PANTHER" id="PTHR31429:SF50">
    <property type="entry name" value="WRKY DOMAIN-CONTAINING PROTEIN"/>
    <property type="match status" value="1"/>
</dbReference>
<dbReference type="InterPro" id="IPR003657">
    <property type="entry name" value="WRKY_dom"/>
</dbReference>
<evidence type="ECO:0000256" key="5">
    <source>
        <dbReference type="ARBA" id="ARBA00023242"/>
    </source>
</evidence>
<accession>A0A5N6L8Q5</accession>
<dbReference type="GO" id="GO:0005634">
    <property type="term" value="C:nucleus"/>
    <property type="evidence" value="ECO:0007669"/>
    <property type="project" value="UniProtKB-SubCell"/>
</dbReference>
<evidence type="ECO:0000256" key="6">
    <source>
        <dbReference type="ARBA" id="ARBA00061007"/>
    </source>
</evidence>
<comment type="subcellular location">
    <subcellularLocation>
        <location evidence="1">Nucleus</location>
    </subcellularLocation>
</comment>
<dbReference type="PROSITE" id="PS50811">
    <property type="entry name" value="WRKY"/>
    <property type="match status" value="1"/>
</dbReference>
<dbReference type="FunFam" id="2.20.25.80:FF:000002">
    <property type="entry name" value="probable WRKY transcription factor 31"/>
    <property type="match status" value="1"/>
</dbReference>
<dbReference type="EMBL" id="SZYD01002459">
    <property type="protein sequence ID" value="KAC9527731.1"/>
    <property type="molecule type" value="Genomic_DNA"/>
</dbReference>
<keyword evidence="2" id="KW-0805">Transcription regulation</keyword>
<dbReference type="InterPro" id="IPR036576">
    <property type="entry name" value="WRKY_dom_sf"/>
</dbReference>
<dbReference type="GO" id="GO:0003700">
    <property type="term" value="F:DNA-binding transcription factor activity"/>
    <property type="evidence" value="ECO:0007669"/>
    <property type="project" value="InterPro"/>
</dbReference>
<evidence type="ECO:0000259" key="8">
    <source>
        <dbReference type="PROSITE" id="PS50811"/>
    </source>
</evidence>
<protein>
    <recommendedName>
        <fullName evidence="8">WRKY domain-containing protein</fullName>
    </recommendedName>
</protein>
<feature type="compositionally biased region" description="Basic and acidic residues" evidence="7">
    <location>
        <begin position="175"/>
        <end position="196"/>
    </location>
</feature>
<keyword evidence="5" id="KW-0539">Nucleus</keyword>
<proteinExistence type="inferred from homology"/>
<sequence>MDSPPPTAAHFQANTQPDTSDDKLITEVDFFTDKKHDLSKSIESSDNYNRSTAPNVDLDFKINTGLHLLTGKTTSDQSVIDDGVSPISDDNRTKHELLANAKAEFERMSGENQRLKEVLNKLIIDYNMLEMHIATMIQQTLGESKRKEDLAGKGSTRSSFMDLGLAAPVTAENDENYRSSSEGRTHNEHSQSIDKDVNRETDCIDNSTEATMRRARVSVRARSEASVITDGCQWRKYGQKIAKGNPCPRAYYRCTMAVGCPVRKQVQRCAEDRTILTTTYEGNHNHPLPPAAMGMACTTSSAARMLLSGSMPSTDSLINSNYFTRTLLPSSNGLMASISASAPFPTVTLDLTQTPTPLQFHRSSGLLQKFEQSHSKFAGLQMSENMDAGETGWQPSLQLHPNRPPHAALADTVTAITVDPNFTAALAAAVSSVIGCGKGAGNYWNNTNENVNGIKNNNKVRD</sequence>
<dbReference type="GO" id="GO:0043565">
    <property type="term" value="F:sequence-specific DNA binding"/>
    <property type="evidence" value="ECO:0007669"/>
    <property type="project" value="InterPro"/>
</dbReference>
<dbReference type="AlphaFoldDB" id="A0A5N6L8Q5"/>
<dbReference type="Gene3D" id="2.20.25.80">
    <property type="entry name" value="WRKY domain"/>
    <property type="match status" value="1"/>
</dbReference>
<feature type="region of interest" description="Disordered" evidence="7">
    <location>
        <begin position="1"/>
        <end position="23"/>
    </location>
</feature>
<keyword evidence="3" id="KW-0238">DNA-binding</keyword>
<evidence type="ECO:0000256" key="1">
    <source>
        <dbReference type="ARBA" id="ARBA00004123"/>
    </source>
</evidence>
<dbReference type="InterPro" id="IPR044810">
    <property type="entry name" value="WRKY_plant"/>
</dbReference>
<evidence type="ECO:0000256" key="4">
    <source>
        <dbReference type="ARBA" id="ARBA00023163"/>
    </source>
</evidence>
<keyword evidence="10" id="KW-1185">Reference proteome</keyword>
<dbReference type="PANTHER" id="PTHR31429">
    <property type="entry name" value="WRKY TRANSCRIPTION FACTOR 36-RELATED"/>
    <property type="match status" value="1"/>
</dbReference>